<evidence type="ECO:0000313" key="3">
    <source>
        <dbReference type="Proteomes" id="UP000026962"/>
    </source>
</evidence>
<dbReference type="Proteomes" id="UP000026962">
    <property type="component" value="Chromosome 7"/>
</dbReference>
<reference evidence="2" key="2">
    <citation type="submission" date="2018-05" db="EMBL/GenBank/DDBJ databases">
        <title>OpunRS2 (Oryza punctata Reference Sequence Version 2).</title>
        <authorList>
            <person name="Zhang J."/>
            <person name="Kudrna D."/>
            <person name="Lee S."/>
            <person name="Talag J."/>
            <person name="Welchert J."/>
            <person name="Wing R.A."/>
        </authorList>
    </citation>
    <scope>NUCLEOTIDE SEQUENCE [LARGE SCALE GENOMIC DNA]</scope>
</reference>
<reference evidence="2" key="1">
    <citation type="submission" date="2015-04" db="UniProtKB">
        <authorList>
            <consortium name="EnsemblPlants"/>
        </authorList>
    </citation>
    <scope>IDENTIFICATION</scope>
</reference>
<evidence type="ECO:0000256" key="1">
    <source>
        <dbReference type="SAM" id="MobiDB-lite"/>
    </source>
</evidence>
<dbReference type="EnsemblPlants" id="OPUNC07G12850.1">
    <property type="protein sequence ID" value="OPUNC07G12850.1"/>
    <property type="gene ID" value="OPUNC07G12850"/>
</dbReference>
<dbReference type="AlphaFoldDB" id="A0A0E0LKJ2"/>
<evidence type="ECO:0000313" key="2">
    <source>
        <dbReference type="EnsemblPlants" id="OPUNC07G12850.1"/>
    </source>
</evidence>
<dbReference type="Gramene" id="OPUNC07G12850.1">
    <property type="protein sequence ID" value="OPUNC07G12850.1"/>
    <property type="gene ID" value="OPUNC07G12850"/>
</dbReference>
<keyword evidence="3" id="KW-1185">Reference proteome</keyword>
<dbReference type="HOGENOM" id="CLU_2820182_0_0_1"/>
<accession>A0A0E0LKJ2</accession>
<proteinExistence type="predicted"/>
<protein>
    <submittedName>
        <fullName evidence="2">Uncharacterized protein</fullName>
    </submittedName>
</protein>
<sequence length="67" mass="7271">MRANAELRLPTPPAACSPLGRDAPCRRCVAAPRVLQSRVPAAASPHRHMASRGAAEHHQRTVKSRIK</sequence>
<organism evidence="2">
    <name type="scientific">Oryza punctata</name>
    <name type="common">Red rice</name>
    <dbReference type="NCBI Taxonomy" id="4537"/>
    <lineage>
        <taxon>Eukaryota</taxon>
        <taxon>Viridiplantae</taxon>
        <taxon>Streptophyta</taxon>
        <taxon>Embryophyta</taxon>
        <taxon>Tracheophyta</taxon>
        <taxon>Spermatophyta</taxon>
        <taxon>Magnoliopsida</taxon>
        <taxon>Liliopsida</taxon>
        <taxon>Poales</taxon>
        <taxon>Poaceae</taxon>
        <taxon>BOP clade</taxon>
        <taxon>Oryzoideae</taxon>
        <taxon>Oryzeae</taxon>
        <taxon>Oryzinae</taxon>
        <taxon>Oryza</taxon>
    </lineage>
</organism>
<name>A0A0E0LKJ2_ORYPU</name>
<feature type="region of interest" description="Disordered" evidence="1">
    <location>
        <begin position="39"/>
        <end position="67"/>
    </location>
</feature>